<accession>A0A0G4ECH2</accession>
<protein>
    <submittedName>
        <fullName evidence="3">Uncharacterized protein</fullName>
    </submittedName>
</protein>
<dbReference type="InParanoid" id="A0A0G4ECH2"/>
<evidence type="ECO:0000256" key="1">
    <source>
        <dbReference type="SAM" id="MobiDB-lite"/>
    </source>
</evidence>
<dbReference type="AlphaFoldDB" id="A0A0G4ECH2"/>
<organism evidence="3 4">
    <name type="scientific">Vitrella brassicaformis (strain CCMP3155)</name>
    <dbReference type="NCBI Taxonomy" id="1169540"/>
    <lineage>
        <taxon>Eukaryota</taxon>
        <taxon>Sar</taxon>
        <taxon>Alveolata</taxon>
        <taxon>Colpodellida</taxon>
        <taxon>Vitrellaceae</taxon>
        <taxon>Vitrella</taxon>
    </lineage>
</organism>
<dbReference type="VEuPathDB" id="CryptoDB:Vbra_6998"/>
<dbReference type="EMBL" id="CDMY01000149">
    <property type="protein sequence ID" value="CEL93234.1"/>
    <property type="molecule type" value="Genomic_DNA"/>
</dbReference>
<evidence type="ECO:0000313" key="4">
    <source>
        <dbReference type="Proteomes" id="UP000041254"/>
    </source>
</evidence>
<keyword evidence="4" id="KW-1185">Reference proteome</keyword>
<proteinExistence type="predicted"/>
<name>A0A0G4ECH2_VITBC</name>
<evidence type="ECO:0000256" key="2">
    <source>
        <dbReference type="SAM" id="Phobius"/>
    </source>
</evidence>
<keyword evidence="2" id="KW-0812">Transmembrane</keyword>
<dbReference type="Proteomes" id="UP000041254">
    <property type="component" value="Unassembled WGS sequence"/>
</dbReference>
<feature type="transmembrane region" description="Helical" evidence="2">
    <location>
        <begin position="117"/>
        <end position="142"/>
    </location>
</feature>
<feature type="region of interest" description="Disordered" evidence="1">
    <location>
        <begin position="76"/>
        <end position="108"/>
    </location>
</feature>
<feature type="compositionally biased region" description="Polar residues" evidence="1">
    <location>
        <begin position="76"/>
        <end position="91"/>
    </location>
</feature>
<keyword evidence="2" id="KW-1133">Transmembrane helix</keyword>
<gene>
    <name evidence="3" type="ORF">Vbra_6998</name>
</gene>
<keyword evidence="2" id="KW-0472">Membrane</keyword>
<evidence type="ECO:0000313" key="3">
    <source>
        <dbReference type="EMBL" id="CEL93234.1"/>
    </source>
</evidence>
<reference evidence="3 4" key="1">
    <citation type="submission" date="2014-11" db="EMBL/GenBank/DDBJ databases">
        <authorList>
            <person name="Zhu J."/>
            <person name="Qi W."/>
            <person name="Song R."/>
        </authorList>
    </citation>
    <scope>NUCLEOTIDE SEQUENCE [LARGE SCALE GENOMIC DNA]</scope>
</reference>
<sequence>MSYAAATPPVSLNFEADDHDEGDLAMELHTKQGKPLASPTLDWGRETEAPHLLDGDMILGEPAALDCCNLTTTKTPPLTRQASNHSGTTVAESFPRAAVPQSKAMRGDRESETSTPFILWLTVGSFIVVVSLLPFCGIYCIAHVCKNLSRPPIYGIAGGTDRRSRWEGDAAAAADRNADVISIKP</sequence>